<name>A0A1K2IDC4_9FLAO</name>
<evidence type="ECO:0000313" key="2">
    <source>
        <dbReference type="EMBL" id="SFZ90296.1"/>
    </source>
</evidence>
<keyword evidence="1" id="KW-0812">Transmembrane</keyword>
<feature type="transmembrane region" description="Helical" evidence="1">
    <location>
        <begin position="21"/>
        <end position="38"/>
    </location>
</feature>
<organism evidence="2 3">
    <name type="scientific">Flaviramulus basaltis</name>
    <dbReference type="NCBI Taxonomy" id="369401"/>
    <lineage>
        <taxon>Bacteria</taxon>
        <taxon>Pseudomonadati</taxon>
        <taxon>Bacteroidota</taxon>
        <taxon>Flavobacteriia</taxon>
        <taxon>Flavobacteriales</taxon>
        <taxon>Flavobacteriaceae</taxon>
        <taxon>Flaviramulus</taxon>
    </lineage>
</organism>
<proteinExistence type="predicted"/>
<feature type="transmembrane region" description="Helical" evidence="1">
    <location>
        <begin position="98"/>
        <end position="119"/>
    </location>
</feature>
<sequence>MVVLPNCYSFTAEMTKIFKKYLSLIVILFLTGASNLYANSIAEHCDDYFLNTSQISINENLETPSYNPIQQQEENKLFFDIVEIENTENEESISKNNIIPFGSYIAAFFEAQIFNVLSFQLQKNSLRKRNGFNQYSTRLHLRLEVFII</sequence>
<accession>A0A1K2IDC4</accession>
<evidence type="ECO:0000313" key="3">
    <source>
        <dbReference type="Proteomes" id="UP000182544"/>
    </source>
</evidence>
<gene>
    <name evidence="2" type="ORF">SAMN05428642_101853</name>
</gene>
<dbReference type="AlphaFoldDB" id="A0A1K2IDC4"/>
<keyword evidence="1" id="KW-0472">Membrane</keyword>
<evidence type="ECO:0000256" key="1">
    <source>
        <dbReference type="SAM" id="Phobius"/>
    </source>
</evidence>
<protein>
    <submittedName>
        <fullName evidence="2">Uncharacterized protein</fullName>
    </submittedName>
</protein>
<reference evidence="2 3" key="1">
    <citation type="submission" date="2016-10" db="EMBL/GenBank/DDBJ databases">
        <authorList>
            <person name="de Groot N.N."/>
        </authorList>
    </citation>
    <scope>NUCLEOTIDE SEQUENCE [LARGE SCALE GENOMIC DNA]</scope>
    <source>
        <strain evidence="2 3">DSM 18180</strain>
    </source>
</reference>
<keyword evidence="3" id="KW-1185">Reference proteome</keyword>
<dbReference type="EMBL" id="FPKV01000001">
    <property type="protein sequence ID" value="SFZ90296.1"/>
    <property type="molecule type" value="Genomic_DNA"/>
</dbReference>
<keyword evidence="1" id="KW-1133">Transmembrane helix</keyword>
<dbReference type="STRING" id="369401.SAMN05428642_101853"/>
<dbReference type="Proteomes" id="UP000182544">
    <property type="component" value="Unassembled WGS sequence"/>
</dbReference>